<dbReference type="PANTHER" id="PTHR37950:SF1">
    <property type="entry name" value="4-HYDROXYPHENYLACETATE CATABOLISM PROTEIN"/>
    <property type="match status" value="1"/>
</dbReference>
<organism evidence="1 2">
    <name type="scientific">Shewanella mangrovi</name>
    <dbReference type="NCBI Taxonomy" id="1515746"/>
    <lineage>
        <taxon>Bacteria</taxon>
        <taxon>Pseudomonadati</taxon>
        <taxon>Pseudomonadota</taxon>
        <taxon>Gammaproteobacteria</taxon>
        <taxon>Alteromonadales</taxon>
        <taxon>Shewanellaceae</taxon>
        <taxon>Shewanella</taxon>
    </lineage>
</organism>
<dbReference type="OrthoDB" id="9814215at2"/>
<proteinExistence type="predicted"/>
<dbReference type="InterPro" id="IPR004220">
    <property type="entry name" value="5-COMe_2-OHmuconate_Isoase"/>
</dbReference>
<dbReference type="GO" id="GO:0008704">
    <property type="term" value="F:5-carboxymethyl-2-hydroxymuconate delta-isomerase activity"/>
    <property type="evidence" value="ECO:0007669"/>
    <property type="project" value="InterPro"/>
</dbReference>
<dbReference type="InterPro" id="IPR014347">
    <property type="entry name" value="Tautomerase/MIF_sf"/>
</dbReference>
<name>A0A094K1V0_9GAMM</name>
<evidence type="ECO:0008006" key="3">
    <source>
        <dbReference type="Google" id="ProtNLM"/>
    </source>
</evidence>
<dbReference type="eggNOG" id="COG3232">
    <property type="taxonomic scope" value="Bacteria"/>
</dbReference>
<dbReference type="PANTHER" id="PTHR37950">
    <property type="entry name" value="4-HYDROXYPHENYLACETATE CATABOLISM PROTEIN"/>
    <property type="match status" value="1"/>
</dbReference>
<dbReference type="AlphaFoldDB" id="A0A094K1V0"/>
<comment type="caution">
    <text evidence="1">The sequence shown here is derived from an EMBL/GenBank/DDBJ whole genome shotgun (WGS) entry which is preliminary data.</text>
</comment>
<protein>
    <recommendedName>
        <fullName evidence="3">5-carboxymethyl-2-hydroxymuconate isomerase</fullName>
    </recommendedName>
</protein>
<dbReference type="EMBL" id="JPEO01000002">
    <property type="protein sequence ID" value="KFZ38651.1"/>
    <property type="molecule type" value="Genomic_DNA"/>
</dbReference>
<reference evidence="1 2" key="1">
    <citation type="submission" date="2014-06" db="EMBL/GenBank/DDBJ databases">
        <title>Shewanella sp. YQH10.</title>
        <authorList>
            <person name="Liu Y."/>
            <person name="Zeng R."/>
        </authorList>
    </citation>
    <scope>NUCLEOTIDE SEQUENCE [LARGE SCALE GENOMIC DNA]</scope>
    <source>
        <strain evidence="1 2">YQH10</strain>
    </source>
</reference>
<evidence type="ECO:0000313" key="1">
    <source>
        <dbReference type="EMBL" id="KFZ38651.1"/>
    </source>
</evidence>
<accession>A0A094K1V0</accession>
<dbReference type="Gene3D" id="3.30.429.10">
    <property type="entry name" value="Macrophage Migration Inhibitory Factor"/>
    <property type="match status" value="1"/>
</dbReference>
<dbReference type="CDD" id="cd00580">
    <property type="entry name" value="CHMI"/>
    <property type="match status" value="1"/>
</dbReference>
<evidence type="ECO:0000313" key="2">
    <source>
        <dbReference type="Proteomes" id="UP000029264"/>
    </source>
</evidence>
<sequence length="112" mass="12249">MPHVIIEYSTNVAAEIDISQLVETAHEAAIATDLFNPDAVKSRAYSCADYVLGTGKINSFIHICVRIMPGRTEAQKQLLTNTVFEAVNALAPQVGGLSVETCDLHKESYRKK</sequence>
<gene>
    <name evidence="1" type="ORF">HR45_04295</name>
</gene>
<dbReference type="SUPFAM" id="SSF55331">
    <property type="entry name" value="Tautomerase/MIF"/>
    <property type="match status" value="1"/>
</dbReference>
<dbReference type="Pfam" id="PF02962">
    <property type="entry name" value="CHMI"/>
    <property type="match status" value="1"/>
</dbReference>
<dbReference type="Proteomes" id="UP000029264">
    <property type="component" value="Unassembled WGS sequence"/>
</dbReference>
<keyword evidence="2" id="KW-1185">Reference proteome</keyword>
<dbReference type="STRING" id="1515746.HR45_04295"/>
<dbReference type="RefSeq" id="WP_037439993.1">
    <property type="nucleotide sequence ID" value="NZ_JPEO01000002.1"/>
</dbReference>